<gene>
    <name evidence="1" type="ORF">GLOINDRAFT_4626</name>
</gene>
<organism evidence="1">
    <name type="scientific">Rhizophagus irregularis (strain DAOM 181602 / DAOM 197198 / MUCL 43194)</name>
    <name type="common">Arbuscular mycorrhizal fungus</name>
    <name type="synonym">Glomus intraradices</name>
    <dbReference type="NCBI Taxonomy" id="747089"/>
    <lineage>
        <taxon>Eukaryota</taxon>
        <taxon>Fungi</taxon>
        <taxon>Fungi incertae sedis</taxon>
        <taxon>Mucoromycota</taxon>
        <taxon>Glomeromycotina</taxon>
        <taxon>Glomeromycetes</taxon>
        <taxon>Glomerales</taxon>
        <taxon>Glomeraceae</taxon>
        <taxon>Rhizophagus</taxon>
    </lineage>
</organism>
<dbReference type="EMBL" id="KI294337">
    <property type="protein sequence ID" value="ESA04400.1"/>
    <property type="molecule type" value="Genomic_DNA"/>
</dbReference>
<sequence>MARVFDNTDASRSAKKSGLKTIRAKLGLLNSALHATYGLKFKAMDKHSRHYHLVGSFDNNDSPELPPYQTGKEIYWENGEDTRYGYSKLPPDELLMENFFEGKQTKDTPSSNVNTILIAKDIQNLFDIA</sequence>
<proteinExistence type="predicted"/>
<reference evidence="1" key="1">
    <citation type="submission" date="2013-07" db="EMBL/GenBank/DDBJ databases">
        <title>The genome of an arbuscular mycorrhizal fungus provides insights into the evolution of the oldest plant symbiosis.</title>
        <authorList>
            <consortium name="DOE Joint Genome Institute"/>
            <person name="Tisserant E."/>
            <person name="Malbreil M."/>
            <person name="Kuo A."/>
            <person name="Kohler A."/>
            <person name="Symeonidi A."/>
            <person name="Balestrini R."/>
            <person name="Charron P."/>
            <person name="Duensing N."/>
            <person name="Frei-dit-Frey N."/>
            <person name="Gianinazzi-Pearson V."/>
            <person name="Gilbert B."/>
            <person name="Handa Y."/>
            <person name="Hijri M."/>
            <person name="Kaul R."/>
            <person name="Kawaguchi M."/>
            <person name="Krajinski F."/>
            <person name="Lammers P."/>
            <person name="Lapierre D."/>
            <person name="Masclaux F.G."/>
            <person name="Murat C."/>
            <person name="Morin E."/>
            <person name="Ndikumana S."/>
            <person name="Pagni M."/>
            <person name="Petitpierre D."/>
            <person name="Requena N."/>
            <person name="Rosikiewicz P."/>
            <person name="Riley R."/>
            <person name="Saito K."/>
            <person name="San Clemente H."/>
            <person name="Shapiro H."/>
            <person name="van Tuinen D."/>
            <person name="Becard G."/>
            <person name="Bonfante P."/>
            <person name="Paszkowski U."/>
            <person name="Shachar-Hill Y."/>
            <person name="Young J.P."/>
            <person name="Sanders I.R."/>
            <person name="Henrissat B."/>
            <person name="Rensing S.A."/>
            <person name="Grigoriev I.V."/>
            <person name="Corradi N."/>
            <person name="Roux C."/>
            <person name="Martin F."/>
        </authorList>
    </citation>
    <scope>NUCLEOTIDE SEQUENCE</scope>
    <source>
        <strain evidence="1">DAOM 197198</strain>
    </source>
</reference>
<dbReference type="HOGENOM" id="CLU_1949956_0_0_1"/>
<accession>U9T8B8</accession>
<name>U9T8B8_RHIID</name>
<evidence type="ECO:0000313" key="1">
    <source>
        <dbReference type="EMBL" id="ESA04400.1"/>
    </source>
</evidence>
<protein>
    <submittedName>
        <fullName evidence="1">Uncharacterized protein</fullName>
    </submittedName>
</protein>
<dbReference type="AlphaFoldDB" id="U9T8B8"/>